<protein>
    <submittedName>
        <fullName evidence="1">Uncharacterized protein</fullName>
    </submittedName>
</protein>
<dbReference type="AlphaFoldDB" id="A0A0E9Q5E5"/>
<sequence length="20" mass="2571">MEHFLFLRMELNPYYNLNII</sequence>
<reference evidence="1" key="2">
    <citation type="journal article" date="2015" name="Fish Shellfish Immunol.">
        <title>Early steps in the European eel (Anguilla anguilla)-Vibrio vulnificus interaction in the gills: Role of the RtxA13 toxin.</title>
        <authorList>
            <person name="Callol A."/>
            <person name="Pajuelo D."/>
            <person name="Ebbesson L."/>
            <person name="Teles M."/>
            <person name="MacKenzie S."/>
            <person name="Amaro C."/>
        </authorList>
    </citation>
    <scope>NUCLEOTIDE SEQUENCE</scope>
</reference>
<proteinExistence type="predicted"/>
<dbReference type="EMBL" id="GBXM01097269">
    <property type="protein sequence ID" value="JAH11308.1"/>
    <property type="molecule type" value="Transcribed_RNA"/>
</dbReference>
<name>A0A0E9Q5E5_ANGAN</name>
<reference evidence="1" key="1">
    <citation type="submission" date="2014-11" db="EMBL/GenBank/DDBJ databases">
        <authorList>
            <person name="Amaro Gonzalez C."/>
        </authorList>
    </citation>
    <scope>NUCLEOTIDE SEQUENCE</scope>
</reference>
<organism evidence="1">
    <name type="scientific">Anguilla anguilla</name>
    <name type="common">European freshwater eel</name>
    <name type="synonym">Muraena anguilla</name>
    <dbReference type="NCBI Taxonomy" id="7936"/>
    <lineage>
        <taxon>Eukaryota</taxon>
        <taxon>Metazoa</taxon>
        <taxon>Chordata</taxon>
        <taxon>Craniata</taxon>
        <taxon>Vertebrata</taxon>
        <taxon>Euteleostomi</taxon>
        <taxon>Actinopterygii</taxon>
        <taxon>Neopterygii</taxon>
        <taxon>Teleostei</taxon>
        <taxon>Anguilliformes</taxon>
        <taxon>Anguillidae</taxon>
        <taxon>Anguilla</taxon>
    </lineage>
</organism>
<evidence type="ECO:0000313" key="1">
    <source>
        <dbReference type="EMBL" id="JAH11308.1"/>
    </source>
</evidence>
<accession>A0A0E9Q5E5</accession>